<evidence type="ECO:0000313" key="2">
    <source>
        <dbReference type="EMBL" id="MFH7516069.1"/>
    </source>
</evidence>
<proteinExistence type="predicted"/>
<comment type="caution">
    <text evidence="1">The sequence shown here is derived from an EMBL/GenBank/DDBJ whole genome shotgun (WGS) entry which is preliminary data.</text>
</comment>
<organism evidence="1 3">
    <name type="scientific">Pseudomonas syringae pv. tagetis</name>
    <dbReference type="NCBI Taxonomy" id="129140"/>
    <lineage>
        <taxon>Bacteria</taxon>
        <taxon>Pseudomonadati</taxon>
        <taxon>Pseudomonadota</taxon>
        <taxon>Gammaproteobacteria</taxon>
        <taxon>Pseudomonadales</taxon>
        <taxon>Pseudomonadaceae</taxon>
        <taxon>Pseudomonas</taxon>
    </lineage>
</organism>
<reference evidence="2 4" key="2">
    <citation type="submission" date="2023-08" db="EMBL/GenBank/DDBJ databases">
        <title>Genomic and mutational analysis of Pseudomonas syringae pv. tagetis EB037 pathogenicity on sunflower.</title>
        <authorList>
            <person name="Maul J.E."/>
        </authorList>
    </citation>
    <scope>NUCLEOTIDE SEQUENCE [LARGE SCALE GENOMIC DNA]</scope>
    <source>
        <strain evidence="2 4">EB037_T1</strain>
    </source>
</reference>
<dbReference type="PATRIC" id="fig|129140.3.peg.211"/>
<reference evidence="1 3" key="1">
    <citation type="submission" date="2015-09" db="EMBL/GenBank/DDBJ databases">
        <title>Genome announcement of multiple Pseudomonas syringae strains.</title>
        <authorList>
            <person name="Thakur S."/>
            <person name="Wang P.W."/>
            <person name="Gong Y."/>
            <person name="Weir B.S."/>
            <person name="Guttman D.S."/>
        </authorList>
    </citation>
    <scope>NUCLEOTIDE SEQUENCE [LARGE SCALE GENOMIC DNA]</scope>
    <source>
        <strain evidence="1 3">ICMP4091</strain>
    </source>
</reference>
<name>A0A0Q0B1F0_9PSED</name>
<dbReference type="GeneID" id="96218115"/>
<accession>A0A0Q0B1F0</accession>
<dbReference type="Proteomes" id="UP001610657">
    <property type="component" value="Unassembled WGS sequence"/>
</dbReference>
<protein>
    <submittedName>
        <fullName evidence="1">Uncharacterized protein</fullName>
    </submittedName>
</protein>
<gene>
    <name evidence="1" type="ORF">ALO44_00159</name>
    <name evidence="2" type="ORF">RA271_12875</name>
</gene>
<evidence type="ECO:0000313" key="1">
    <source>
        <dbReference type="EMBL" id="KPY83738.1"/>
    </source>
</evidence>
<keyword evidence="4" id="KW-1185">Reference proteome</keyword>
<dbReference type="Proteomes" id="UP000050474">
    <property type="component" value="Unassembled WGS sequence"/>
</dbReference>
<sequence length="92" mass="9981">MHNCTDTQAVCRGCGLKLRGSPSWKGGLAYHPDPGGIVRTCHYGGWVCSRRCDINACVELEGTMPGCGGVNGYERLSPYAKESIQRHWPEAA</sequence>
<dbReference type="STRING" id="129140.ALO44_00159"/>
<dbReference type="EMBL" id="JAVCQK010000006">
    <property type="protein sequence ID" value="MFH7516069.1"/>
    <property type="molecule type" value="Genomic_DNA"/>
</dbReference>
<evidence type="ECO:0000313" key="4">
    <source>
        <dbReference type="Proteomes" id="UP001610657"/>
    </source>
</evidence>
<dbReference type="AlphaFoldDB" id="A0A0Q0B1F0"/>
<evidence type="ECO:0000313" key="3">
    <source>
        <dbReference type="Proteomes" id="UP000050474"/>
    </source>
</evidence>
<dbReference type="RefSeq" id="WP_055006572.1">
    <property type="nucleotide sequence ID" value="NZ_CP092923.1"/>
</dbReference>
<dbReference type="EMBL" id="LJRM01000142">
    <property type="protein sequence ID" value="KPY83738.1"/>
    <property type="molecule type" value="Genomic_DNA"/>
</dbReference>